<dbReference type="AlphaFoldDB" id="A0A836CC11"/>
<organism evidence="2 3">
    <name type="scientific">Tribonema minus</name>
    <dbReference type="NCBI Taxonomy" id="303371"/>
    <lineage>
        <taxon>Eukaryota</taxon>
        <taxon>Sar</taxon>
        <taxon>Stramenopiles</taxon>
        <taxon>Ochrophyta</taxon>
        <taxon>PX clade</taxon>
        <taxon>Xanthophyceae</taxon>
        <taxon>Tribonematales</taxon>
        <taxon>Tribonemataceae</taxon>
        <taxon>Tribonema</taxon>
    </lineage>
</organism>
<comment type="caution">
    <text evidence="2">The sequence shown here is derived from an EMBL/GenBank/DDBJ whole genome shotgun (WGS) entry which is preliminary data.</text>
</comment>
<gene>
    <name evidence="2" type="ORF">JKP88DRAFT_167158</name>
</gene>
<protein>
    <submittedName>
        <fullName evidence="2">AAA domain-containing protein</fullName>
    </submittedName>
</protein>
<dbReference type="InterPro" id="IPR027417">
    <property type="entry name" value="P-loop_NTPase"/>
</dbReference>
<dbReference type="InterPro" id="IPR047187">
    <property type="entry name" value="SF1_C_Upf1"/>
</dbReference>
<dbReference type="InterPro" id="IPR041679">
    <property type="entry name" value="DNA2/NAM7-like_C"/>
</dbReference>
<dbReference type="OrthoDB" id="6513042at2759"/>
<name>A0A836CC11_9STRA</name>
<evidence type="ECO:0000259" key="1">
    <source>
        <dbReference type="Pfam" id="PF13087"/>
    </source>
</evidence>
<dbReference type="PANTHER" id="PTHR10887">
    <property type="entry name" value="DNA2/NAM7 HELICASE FAMILY"/>
    <property type="match status" value="1"/>
</dbReference>
<evidence type="ECO:0000313" key="3">
    <source>
        <dbReference type="Proteomes" id="UP000664859"/>
    </source>
</evidence>
<proteinExistence type="predicted"/>
<feature type="non-terminal residue" evidence="2">
    <location>
        <position position="1"/>
    </location>
</feature>
<dbReference type="CDD" id="cd18808">
    <property type="entry name" value="SF1_C_Upf1"/>
    <property type="match status" value="1"/>
</dbReference>
<dbReference type="Proteomes" id="UP000664859">
    <property type="component" value="Unassembled WGS sequence"/>
</dbReference>
<keyword evidence="3" id="KW-1185">Reference proteome</keyword>
<evidence type="ECO:0000313" key="2">
    <source>
        <dbReference type="EMBL" id="KAG5180012.1"/>
    </source>
</evidence>
<dbReference type="Pfam" id="PF13087">
    <property type="entry name" value="AAA_12"/>
    <property type="match status" value="1"/>
</dbReference>
<sequence>VLVHTVDGFQGGERDIIIMSFVRASAQRGVGFVADARRLNVAVTRGRHSVIMLGHCATLLRGDEDCSVRGLVVDAQERSRVKPVAELEAWLTETAPVA</sequence>
<dbReference type="EMBL" id="JAFCMP010000423">
    <property type="protein sequence ID" value="KAG5180012.1"/>
    <property type="molecule type" value="Genomic_DNA"/>
</dbReference>
<reference evidence="2" key="1">
    <citation type="submission" date="2021-02" db="EMBL/GenBank/DDBJ databases">
        <title>First Annotated Genome of the Yellow-green Alga Tribonema minus.</title>
        <authorList>
            <person name="Mahan K.M."/>
        </authorList>
    </citation>
    <scope>NUCLEOTIDE SEQUENCE</scope>
    <source>
        <strain evidence="2">UTEX B ZZ1240</strain>
    </source>
</reference>
<dbReference type="Gene3D" id="3.40.50.300">
    <property type="entry name" value="P-loop containing nucleotide triphosphate hydrolases"/>
    <property type="match status" value="1"/>
</dbReference>
<dbReference type="SUPFAM" id="SSF52540">
    <property type="entry name" value="P-loop containing nucleoside triphosphate hydrolases"/>
    <property type="match status" value="1"/>
</dbReference>
<feature type="domain" description="DNA2/NAM7 helicase-like C-terminal" evidence="1">
    <location>
        <begin position="2"/>
        <end position="56"/>
    </location>
</feature>
<accession>A0A836CC11</accession>
<dbReference type="PANTHER" id="PTHR10887:SF495">
    <property type="entry name" value="HELICASE SENATAXIN ISOFORM X1-RELATED"/>
    <property type="match status" value="1"/>
</dbReference>
<dbReference type="InterPro" id="IPR045055">
    <property type="entry name" value="DNA2/NAM7-like"/>
</dbReference>